<evidence type="ECO:0000256" key="1">
    <source>
        <dbReference type="SAM" id="SignalP"/>
    </source>
</evidence>
<feature type="chain" id="PRO_5016429740" evidence="1">
    <location>
        <begin position="16"/>
        <end position="421"/>
    </location>
</feature>
<keyword evidence="1" id="KW-0732">Signal</keyword>
<evidence type="ECO:0000313" key="3">
    <source>
        <dbReference type="Proteomes" id="UP000249819"/>
    </source>
</evidence>
<organism evidence="2 3">
    <name type="scientific">Chitinophaga dinghuensis</name>
    <dbReference type="NCBI Taxonomy" id="1539050"/>
    <lineage>
        <taxon>Bacteria</taxon>
        <taxon>Pseudomonadati</taxon>
        <taxon>Bacteroidota</taxon>
        <taxon>Chitinophagia</taxon>
        <taxon>Chitinophagales</taxon>
        <taxon>Chitinophagaceae</taxon>
        <taxon>Chitinophaga</taxon>
    </lineage>
</organism>
<name>A0A327W8A0_9BACT</name>
<reference evidence="2 3" key="1">
    <citation type="submission" date="2018-06" db="EMBL/GenBank/DDBJ databases">
        <title>Genomic Encyclopedia of Archaeal and Bacterial Type Strains, Phase II (KMG-II): from individual species to whole genera.</title>
        <authorList>
            <person name="Goeker M."/>
        </authorList>
    </citation>
    <scope>NUCLEOTIDE SEQUENCE [LARGE SCALE GENOMIC DNA]</scope>
    <source>
        <strain evidence="2 3">DSM 29821</strain>
    </source>
</reference>
<evidence type="ECO:0000313" key="2">
    <source>
        <dbReference type="EMBL" id="RAJ82268.1"/>
    </source>
</evidence>
<sequence length="421" mass="47338">MFLVLFCCLASICYAQDHLTAAGYFKEIKAVGLQQPVWHLPLYGPMLLVDPQTRHVFANEADGGGHLTPAGEGVYTGTLPGDVIIANTAITWQGKSWSVIIWPLPTDKEDRLCLMVHESFHRIQDSLGLPAHSPSADHLATMEGRIYFLLELQALKAALNKPVDQRKTDLQNAMVFREKRKQLFPNTFANERILEMNEGLAEYTGVILGRSTANIPGYLSNIIDSTAGRSTIIRSFVYVSGPIYGYLLYQRQRDWTEKVDSLSDFPALIAKYYQLSVPKLPTETQLVSIANRYNGTAITAAEKVKETARLEKVKVYVERFTQQRTLKLKLMKPNVGFNPSNMFDLGAHGTVYPTAEVKDKWGKLTVASNGMLMKDWKVITLSAEGLTTQDNVIQGSGWKIVLEDHWKLLKEDDQHFILQQF</sequence>
<feature type="signal peptide" evidence="1">
    <location>
        <begin position="1"/>
        <end position="15"/>
    </location>
</feature>
<comment type="caution">
    <text evidence="2">The sequence shown here is derived from an EMBL/GenBank/DDBJ whole genome shotgun (WGS) entry which is preliminary data.</text>
</comment>
<gene>
    <name evidence="2" type="ORF">CLV59_104493</name>
</gene>
<protein>
    <submittedName>
        <fullName evidence="2">Uncharacterized protein</fullName>
    </submittedName>
</protein>
<dbReference type="Proteomes" id="UP000249819">
    <property type="component" value="Unassembled WGS sequence"/>
</dbReference>
<keyword evidence="3" id="KW-1185">Reference proteome</keyword>
<proteinExistence type="predicted"/>
<dbReference type="EMBL" id="QLMA01000004">
    <property type="protein sequence ID" value="RAJ82268.1"/>
    <property type="molecule type" value="Genomic_DNA"/>
</dbReference>
<accession>A0A327W8A0</accession>
<dbReference type="AlphaFoldDB" id="A0A327W8A0"/>